<evidence type="ECO:0000313" key="1">
    <source>
        <dbReference type="EMBL" id="ARV76944.1"/>
    </source>
</evidence>
<gene>
    <name evidence="1" type="ORF">PHABIO_313</name>
</gene>
<reference evidence="1 2" key="1">
    <citation type="submission" date="2017-05" db="EMBL/GenBank/DDBJ databases">
        <authorList>
            <person name="Song R."/>
            <person name="Chenine A.L."/>
            <person name="Ruprecht R.M."/>
        </authorList>
    </citation>
    <scope>NUCLEOTIDE SEQUENCE [LARGE SCALE GENOMIC DNA]</scope>
</reference>
<sequence length="113" mass="13025">MTIKVHTPRSVARDIGIINMLRNNSNTKGVYATVDGEDYAQYVRLYEEWNKHCDNPVAMEENCIGENKYELEFSFWPTGNAIELLRLYLKETAQWKLVVTDKANGNLKIIIEG</sequence>
<dbReference type="EMBL" id="MF042360">
    <property type="protein sequence ID" value="ARV76944.1"/>
    <property type="molecule type" value="Genomic_DNA"/>
</dbReference>
<keyword evidence="2" id="KW-1185">Reference proteome</keyword>
<protein>
    <submittedName>
        <fullName evidence="1">Uncharacterized protein</fullName>
    </submittedName>
</protein>
<name>A0A1Y0SWI4_9CAUD</name>
<evidence type="ECO:0000313" key="2">
    <source>
        <dbReference type="Proteomes" id="UP000225448"/>
    </source>
</evidence>
<dbReference type="Proteomes" id="UP000225448">
    <property type="component" value="Segment"/>
</dbReference>
<accession>A0A1Y0SWI4</accession>
<organism evidence="1 2">
    <name type="scientific">Pseudomonas phage Phabio</name>
    <dbReference type="NCBI Taxonomy" id="2006668"/>
    <lineage>
        <taxon>Viruses</taxon>
        <taxon>Duplodnaviria</taxon>
        <taxon>Heunggongvirae</taxon>
        <taxon>Uroviricota</taxon>
        <taxon>Caudoviricetes</taxon>
        <taxon>Chimalliviridae</taxon>
        <taxon>Phabiovirus</taxon>
        <taxon>Phabiovirus phabio</taxon>
    </lineage>
</organism>
<proteinExistence type="predicted"/>